<reference evidence="2 3" key="1">
    <citation type="submission" date="2020-07" db="EMBL/GenBank/DDBJ databases">
        <title>Sequencing the genomes of 1000 actinobacteria strains.</title>
        <authorList>
            <person name="Klenk H.-P."/>
        </authorList>
    </citation>
    <scope>NUCLEOTIDE SEQUENCE [LARGE SCALE GENOMIC DNA]</scope>
    <source>
        <strain evidence="2 3">DSM 23870</strain>
    </source>
</reference>
<dbReference type="EMBL" id="JACCBI010000001">
    <property type="protein sequence ID" value="NYD68743.1"/>
    <property type="molecule type" value="Genomic_DNA"/>
</dbReference>
<sequence>MNVVAFLFSFVLFSFGIWVMSVAFQVVGFEAPVFFSGIVAVSLSFAIPFHVLGKADGA</sequence>
<dbReference type="Proteomes" id="UP000581087">
    <property type="component" value="Unassembled WGS sequence"/>
</dbReference>
<protein>
    <submittedName>
        <fullName evidence="2">Uncharacterized protein</fullName>
    </submittedName>
</protein>
<keyword evidence="1" id="KW-0812">Transmembrane</keyword>
<evidence type="ECO:0000313" key="3">
    <source>
        <dbReference type="Proteomes" id="UP000581087"/>
    </source>
</evidence>
<proteinExistence type="predicted"/>
<dbReference type="RefSeq" id="WP_164989958.1">
    <property type="nucleotide sequence ID" value="NZ_JACCBI010000001.1"/>
</dbReference>
<comment type="caution">
    <text evidence="2">The sequence shown here is derived from an EMBL/GenBank/DDBJ whole genome shotgun (WGS) entry which is preliminary data.</text>
</comment>
<evidence type="ECO:0000313" key="2">
    <source>
        <dbReference type="EMBL" id="NYD68743.1"/>
    </source>
</evidence>
<organism evidence="2 3">
    <name type="scientific">Agromyces atrinae</name>
    <dbReference type="NCBI Taxonomy" id="592376"/>
    <lineage>
        <taxon>Bacteria</taxon>
        <taxon>Bacillati</taxon>
        <taxon>Actinomycetota</taxon>
        <taxon>Actinomycetes</taxon>
        <taxon>Micrococcales</taxon>
        <taxon>Microbacteriaceae</taxon>
        <taxon>Agromyces</taxon>
    </lineage>
</organism>
<keyword evidence="1" id="KW-0472">Membrane</keyword>
<keyword evidence="1" id="KW-1133">Transmembrane helix</keyword>
<accession>A0A852SHW6</accession>
<feature type="transmembrane region" description="Helical" evidence="1">
    <location>
        <begin position="33"/>
        <end position="52"/>
    </location>
</feature>
<evidence type="ECO:0000256" key="1">
    <source>
        <dbReference type="SAM" id="Phobius"/>
    </source>
</evidence>
<name>A0A852SHW6_9MICO</name>
<gene>
    <name evidence="2" type="ORF">BJ972_003262</name>
</gene>
<dbReference type="AlphaFoldDB" id="A0A852SHW6"/>